<feature type="transmembrane region" description="Helical" evidence="1">
    <location>
        <begin position="83"/>
        <end position="113"/>
    </location>
</feature>
<evidence type="ECO:0000256" key="1">
    <source>
        <dbReference type="SAM" id="Phobius"/>
    </source>
</evidence>
<name>A0A1H8D4M0_9FIRM</name>
<dbReference type="Pfam" id="PF22564">
    <property type="entry name" value="HAAS"/>
    <property type="match status" value="1"/>
</dbReference>
<reference evidence="2 3" key="1">
    <citation type="submission" date="2016-10" db="EMBL/GenBank/DDBJ databases">
        <authorList>
            <person name="de Groot N.N."/>
        </authorList>
    </citation>
    <scope>NUCLEOTIDE SEQUENCE [LARGE SCALE GENOMIC DNA]</scope>
    <source>
        <strain evidence="2 3">CGMCC 1.5070</strain>
    </source>
</reference>
<evidence type="ECO:0000313" key="3">
    <source>
        <dbReference type="Proteomes" id="UP000199158"/>
    </source>
</evidence>
<protein>
    <submittedName>
        <fullName evidence="2">Uncharacterized membrane protein</fullName>
    </submittedName>
</protein>
<accession>A0A1H8D4M0</accession>
<feature type="transmembrane region" description="Helical" evidence="1">
    <location>
        <begin position="119"/>
        <end position="143"/>
    </location>
</feature>
<dbReference type="RefSeq" id="WP_092755628.1">
    <property type="nucleotide sequence ID" value="NZ_FOCG01000002.1"/>
</dbReference>
<keyword evidence="3" id="KW-1185">Reference proteome</keyword>
<dbReference type="OrthoDB" id="95800at2"/>
<evidence type="ECO:0000313" key="2">
    <source>
        <dbReference type="EMBL" id="SEN01684.1"/>
    </source>
</evidence>
<dbReference type="STRING" id="474960.SAMN05216180_2487"/>
<feature type="transmembrane region" description="Helical" evidence="1">
    <location>
        <begin position="150"/>
        <end position="173"/>
    </location>
</feature>
<dbReference type="EMBL" id="FOCG01000002">
    <property type="protein sequence ID" value="SEN01684.1"/>
    <property type="molecule type" value="Genomic_DNA"/>
</dbReference>
<proteinExistence type="predicted"/>
<sequence>MTRLDFFLRLREGLKKLPPEEIENAVRYYTEYFDDAGVENEQKVLQELGDPMKIAQQITAEYMVRDLAVYNPPKTAKKGLSAVWIAILAVFASPIALPIAVAIAAVALAMVVAAVAVTFAFFCFVFALILAGIAGFVAGLFMLGVHVPTGICAMGVGLVSAGIGLLLFLPVMWLTKETFSGIARFISKRVVRRKPL</sequence>
<dbReference type="Proteomes" id="UP000199158">
    <property type="component" value="Unassembled WGS sequence"/>
</dbReference>
<organism evidence="2 3">
    <name type="scientific">Hydrogenoanaerobacterium saccharovorans</name>
    <dbReference type="NCBI Taxonomy" id="474960"/>
    <lineage>
        <taxon>Bacteria</taxon>
        <taxon>Bacillati</taxon>
        <taxon>Bacillota</taxon>
        <taxon>Clostridia</taxon>
        <taxon>Eubacteriales</taxon>
        <taxon>Oscillospiraceae</taxon>
        <taxon>Hydrogenoanaerobacterium</taxon>
    </lineage>
</organism>
<keyword evidence="1" id="KW-0472">Membrane</keyword>
<dbReference type="AlphaFoldDB" id="A0A1H8D4M0"/>
<gene>
    <name evidence="2" type="ORF">SAMN05216180_2487</name>
</gene>
<keyword evidence="1" id="KW-1133">Transmembrane helix</keyword>
<keyword evidence="1" id="KW-0812">Transmembrane</keyword>